<dbReference type="EMBL" id="KK914641">
    <property type="protein sequence ID" value="KDP30791.1"/>
    <property type="molecule type" value="Genomic_DNA"/>
</dbReference>
<accession>A0A067K3K8</accession>
<organism evidence="6 7">
    <name type="scientific">Jatropha curcas</name>
    <name type="common">Barbados nut</name>
    <dbReference type="NCBI Taxonomy" id="180498"/>
    <lineage>
        <taxon>Eukaryota</taxon>
        <taxon>Viridiplantae</taxon>
        <taxon>Streptophyta</taxon>
        <taxon>Embryophyta</taxon>
        <taxon>Tracheophyta</taxon>
        <taxon>Spermatophyta</taxon>
        <taxon>Magnoliopsida</taxon>
        <taxon>eudicotyledons</taxon>
        <taxon>Gunneridae</taxon>
        <taxon>Pentapetalae</taxon>
        <taxon>rosids</taxon>
        <taxon>fabids</taxon>
        <taxon>Malpighiales</taxon>
        <taxon>Euphorbiaceae</taxon>
        <taxon>Crotonoideae</taxon>
        <taxon>Jatropheae</taxon>
        <taxon>Jatropha</taxon>
    </lineage>
</organism>
<evidence type="ECO:0000256" key="1">
    <source>
        <dbReference type="ARBA" id="ARBA00004496"/>
    </source>
</evidence>
<dbReference type="GO" id="GO:0019888">
    <property type="term" value="F:protein phosphatase regulator activity"/>
    <property type="evidence" value="ECO:0007669"/>
    <property type="project" value="UniProtKB-UniRule"/>
</dbReference>
<gene>
    <name evidence="6" type="ORF">JCGZ_13734</name>
</gene>
<feature type="compositionally biased region" description="Low complexity" evidence="5">
    <location>
        <begin position="15"/>
        <end position="24"/>
    </location>
</feature>
<dbReference type="AlphaFoldDB" id="A0A067K3K8"/>
<comment type="subcellular location">
    <subcellularLocation>
        <location evidence="1">Cytoplasm</location>
    </subcellularLocation>
</comment>
<dbReference type="Proteomes" id="UP000027138">
    <property type="component" value="Unassembled WGS sequence"/>
</dbReference>
<dbReference type="InterPro" id="IPR002554">
    <property type="entry name" value="PP2A_B56"/>
</dbReference>
<dbReference type="FunFam" id="1.25.10.10:FF:000041">
    <property type="entry name" value="Serine/threonine protein phosphatase 2A regulatory subunit"/>
    <property type="match status" value="1"/>
</dbReference>
<dbReference type="InterPro" id="IPR016024">
    <property type="entry name" value="ARM-type_fold"/>
</dbReference>
<comment type="function">
    <text evidence="4">The B regulatory subunit might modulate substrate selectivity and catalytic activity, and also might direct the localization of the catalytic enzyme to a particular subcellular compartment.</text>
</comment>
<evidence type="ECO:0000313" key="7">
    <source>
        <dbReference type="Proteomes" id="UP000027138"/>
    </source>
</evidence>
<dbReference type="Pfam" id="PF01603">
    <property type="entry name" value="B56"/>
    <property type="match status" value="1"/>
</dbReference>
<feature type="region of interest" description="Disordered" evidence="5">
    <location>
        <begin position="1"/>
        <end position="66"/>
    </location>
</feature>
<dbReference type="STRING" id="180498.A0A067K3K8"/>
<dbReference type="GO" id="GO:0005737">
    <property type="term" value="C:cytoplasm"/>
    <property type="evidence" value="ECO:0007669"/>
    <property type="project" value="UniProtKB-SubCell"/>
</dbReference>
<dbReference type="PANTHER" id="PTHR10257">
    <property type="entry name" value="SERINE/THREONINE PROTEIN PHOSPHATASE 2A PP2A REGULATORY SUBUNIT B"/>
    <property type="match status" value="1"/>
</dbReference>
<dbReference type="GO" id="GO:0007165">
    <property type="term" value="P:signal transduction"/>
    <property type="evidence" value="ECO:0007669"/>
    <property type="project" value="InterPro"/>
</dbReference>
<comment type="similarity">
    <text evidence="2">Belongs to the phosphatase 2A regulatory subunit B56 family.</text>
</comment>
<dbReference type="Gene3D" id="1.25.10.10">
    <property type="entry name" value="Leucine-rich Repeat Variant"/>
    <property type="match status" value="1"/>
</dbReference>
<name>A0A067K3K8_JATCU</name>
<protein>
    <recommendedName>
        <fullName evidence="4">Serine/threonine protein phosphatase 2A regulatory subunit</fullName>
    </recommendedName>
</protein>
<dbReference type="GO" id="GO:0000159">
    <property type="term" value="C:protein phosphatase type 2A complex"/>
    <property type="evidence" value="ECO:0007669"/>
    <property type="project" value="UniProtKB-UniRule"/>
</dbReference>
<keyword evidence="3" id="KW-0963">Cytoplasm</keyword>
<dbReference type="PANTHER" id="PTHR10257:SF119">
    <property type="entry name" value="SERINE_THREONINE PROTEIN PHOSPHATASE 2A 59 KDA REGULATORY SUBUNIT B' ZETA ISOFORM"/>
    <property type="match status" value="1"/>
</dbReference>
<reference evidence="6 7" key="1">
    <citation type="journal article" date="2014" name="PLoS ONE">
        <title>Global Analysis of Gene Expression Profiles in Physic Nut (Jatropha curcas L.) Seedlings Exposed to Salt Stress.</title>
        <authorList>
            <person name="Zhang L."/>
            <person name="Zhang C."/>
            <person name="Wu P."/>
            <person name="Chen Y."/>
            <person name="Li M."/>
            <person name="Jiang H."/>
            <person name="Wu G."/>
        </authorList>
    </citation>
    <scope>NUCLEOTIDE SEQUENCE [LARGE SCALE GENOMIC DNA]</scope>
    <source>
        <strain evidence="7">cv. GZQX0401</strain>
        <tissue evidence="6">Young leaves</tissue>
    </source>
</reference>
<proteinExistence type="inferred from homology"/>
<evidence type="ECO:0000256" key="4">
    <source>
        <dbReference type="PIRNR" id="PIRNR028043"/>
    </source>
</evidence>
<feature type="compositionally biased region" description="Low complexity" evidence="5">
    <location>
        <begin position="49"/>
        <end position="63"/>
    </location>
</feature>
<dbReference type="SUPFAM" id="SSF48371">
    <property type="entry name" value="ARM repeat"/>
    <property type="match status" value="1"/>
</dbReference>
<sequence length="544" mass="62243">MIKQILGKLPRKPSKSSNNDSNNDGGVNAFSSLNSSHGPNSINTSKQPSNSSRSSNSGLGASRINNGNLATQNKSIQGKKSATGAGQVGPVSAVWVYEPLPSFRDVSSSEKQSLFIRKLNMCCVVFDFNDPSKNLKEKDIKRQTLLELVDYISSVTSKFNEVTMQEITKMAAANLFRTLPSSNHDNKILEMYDPEEDEPTMEPSWPHLQIVYEFFLRFVASTETDAKLAKRYIDHSFVLRLLDLFDSEDQREREYLKTILHRIYGKFMVHRPFIRKAINNIFYRFIFETERHNGIAELLEILGSIINGFALPLKEEHKLFLVRALIPLHKPKCVSMYHQQLSYCITQFVEKDFKLADTVIRGLLRYWPITNSSKEVMFLGELEEVLEATQSAEFQRCMIPLFRQVSRCLNSSHFQVAERALFLWNNDHIRNLITQNRKVILPIIFPALERNTRGHWNQAVQSLTLNVRKIFSDADQELFDECLVKFQEDEVKEQEMQERRELTWKRLEEVAASKAISNEAVLVSRFVSSVAITTGTSPRATSGS</sequence>
<keyword evidence="7" id="KW-1185">Reference proteome</keyword>
<evidence type="ECO:0000256" key="5">
    <source>
        <dbReference type="SAM" id="MobiDB-lite"/>
    </source>
</evidence>
<evidence type="ECO:0000256" key="3">
    <source>
        <dbReference type="ARBA" id="ARBA00022490"/>
    </source>
</evidence>
<dbReference type="PIRSF" id="PIRSF028043">
    <property type="entry name" value="PP2A_B56"/>
    <property type="match status" value="1"/>
</dbReference>
<dbReference type="OrthoDB" id="10264446at2759"/>
<dbReference type="InterPro" id="IPR011989">
    <property type="entry name" value="ARM-like"/>
</dbReference>
<evidence type="ECO:0000313" key="6">
    <source>
        <dbReference type="EMBL" id="KDP30791.1"/>
    </source>
</evidence>
<feature type="compositionally biased region" description="Polar residues" evidence="5">
    <location>
        <begin position="29"/>
        <end position="48"/>
    </location>
</feature>
<evidence type="ECO:0000256" key="2">
    <source>
        <dbReference type="ARBA" id="ARBA00009745"/>
    </source>
</evidence>